<dbReference type="GO" id="GO:0000725">
    <property type="term" value="P:recombinational repair"/>
    <property type="evidence" value="ECO:0007669"/>
    <property type="project" value="InterPro"/>
</dbReference>
<protein>
    <recommendedName>
        <fullName evidence="1">Homologous recombination OB-fold protein OB-fold domain-containing protein</fullName>
    </recommendedName>
</protein>
<dbReference type="OrthoDB" id="21443at2759"/>
<dbReference type="InterPro" id="IPR058570">
    <property type="entry name" value="HROB_OB"/>
</dbReference>
<reference evidence="2 3" key="1">
    <citation type="journal article" date="2011" name="Cell">
        <title>The monarch butterfly genome yields insights into long-distance migration.</title>
        <authorList>
            <person name="Zhan S."/>
            <person name="Merlin C."/>
            <person name="Boore J.L."/>
            <person name="Reppert S.M."/>
        </authorList>
    </citation>
    <scope>NUCLEOTIDE SEQUENCE [LARGE SCALE GENOMIC DNA]</scope>
    <source>
        <strain evidence="2">F-2</strain>
    </source>
</reference>
<dbReference type="KEGG" id="dpl:KGM_216033"/>
<gene>
    <name evidence="2" type="ORF">KGM_216033</name>
</gene>
<sequence length="316" mass="35865">MFESDDYDEILSQIELPQTSLVLNLDVSNLRTKNKENEQNISNECLSTLKNREDAVPVNKSTMVIEDNLSLNNSSSKHSKRKIINNHFNQKSKRKFPGPAGLLTGTLVDTKDDSEGQLEVLSQDIDFTQNCLSHEIWESPLWKRLLEDTKSLGIINTIKSIKLQAVAGNLQKKKAEIVTAFIESVDRSAIDPLIIIKDKTDRIKCTLHRDAWTAFSSYIVSEHCALVLWKPTVLTTGSAFKKHYLNITLSNIWAIYSSALIDKDESLPEDCEKINEHTFTIIKMERNGTEANDSTINKENFELLDDLDNIFSDDIF</sequence>
<evidence type="ECO:0000313" key="3">
    <source>
        <dbReference type="Proteomes" id="UP000007151"/>
    </source>
</evidence>
<dbReference type="PANTHER" id="PTHR14523:SF1">
    <property type="entry name" value="HOMOLOGOUS RECOMBINATION OB-FOLD PROTEIN"/>
    <property type="match status" value="1"/>
</dbReference>
<comment type="caution">
    <text evidence="2">The sequence shown here is derived from an EMBL/GenBank/DDBJ whole genome shotgun (WGS) entry which is preliminary data.</text>
</comment>
<proteinExistence type="predicted"/>
<name>A0A212F4H6_DANPL</name>
<feature type="domain" description="Homologous recombination OB-fold protein OB-fold" evidence="1">
    <location>
        <begin position="173"/>
        <end position="258"/>
    </location>
</feature>
<dbReference type="Proteomes" id="UP000007151">
    <property type="component" value="Unassembled WGS sequence"/>
</dbReference>
<accession>A0A212F4H6</accession>
<dbReference type="InterPro" id="IPR028045">
    <property type="entry name" value="HROB"/>
</dbReference>
<dbReference type="EMBL" id="AGBW02010367">
    <property type="protein sequence ID" value="OWR48634.1"/>
    <property type="molecule type" value="Genomic_DNA"/>
</dbReference>
<evidence type="ECO:0000259" key="1">
    <source>
        <dbReference type="Pfam" id="PF15072"/>
    </source>
</evidence>
<organism evidence="2 3">
    <name type="scientific">Danaus plexippus plexippus</name>
    <dbReference type="NCBI Taxonomy" id="278856"/>
    <lineage>
        <taxon>Eukaryota</taxon>
        <taxon>Metazoa</taxon>
        <taxon>Ecdysozoa</taxon>
        <taxon>Arthropoda</taxon>
        <taxon>Hexapoda</taxon>
        <taxon>Insecta</taxon>
        <taxon>Pterygota</taxon>
        <taxon>Neoptera</taxon>
        <taxon>Endopterygota</taxon>
        <taxon>Lepidoptera</taxon>
        <taxon>Glossata</taxon>
        <taxon>Ditrysia</taxon>
        <taxon>Papilionoidea</taxon>
        <taxon>Nymphalidae</taxon>
        <taxon>Danainae</taxon>
        <taxon>Danaini</taxon>
        <taxon>Danaina</taxon>
        <taxon>Danaus</taxon>
        <taxon>Danaus</taxon>
    </lineage>
</organism>
<evidence type="ECO:0000313" key="2">
    <source>
        <dbReference type="EMBL" id="OWR48634.1"/>
    </source>
</evidence>
<keyword evidence="3" id="KW-1185">Reference proteome</keyword>
<dbReference type="AlphaFoldDB" id="A0A212F4H6"/>
<dbReference type="Pfam" id="PF15072">
    <property type="entry name" value="HROB"/>
    <property type="match status" value="1"/>
</dbReference>
<dbReference type="PANTHER" id="PTHR14523">
    <property type="entry name" value="UNCHARACTERIZED PROTEIN C17ORF53 HOMOLOG"/>
    <property type="match status" value="1"/>
</dbReference>